<feature type="domain" description="Translation elongation factor EFTs/EF1B dimerisation" evidence="8">
    <location>
        <begin position="152"/>
        <end position="202"/>
    </location>
</feature>
<dbReference type="FunFam" id="1.10.8.10:FF:000001">
    <property type="entry name" value="Elongation factor Ts"/>
    <property type="match status" value="1"/>
</dbReference>
<dbReference type="InterPro" id="IPR014039">
    <property type="entry name" value="Transl_elong_EFTs/EF1B_dimer"/>
</dbReference>
<evidence type="ECO:0000256" key="5">
    <source>
        <dbReference type="HAMAP-Rule" id="MF_00050"/>
    </source>
</evidence>
<dbReference type="NCBIfam" id="TIGR00116">
    <property type="entry name" value="tsf"/>
    <property type="match status" value="1"/>
</dbReference>
<reference evidence="9" key="1">
    <citation type="journal article" date="2020" name="mSystems">
        <title>Genome- and Community-Level Interaction Insights into Carbon Utilization and Element Cycling Functions of Hydrothermarchaeota in Hydrothermal Sediment.</title>
        <authorList>
            <person name="Zhou Z."/>
            <person name="Liu Y."/>
            <person name="Xu W."/>
            <person name="Pan J."/>
            <person name="Luo Z.H."/>
            <person name="Li M."/>
        </authorList>
    </citation>
    <scope>NUCLEOTIDE SEQUENCE [LARGE SCALE GENOMIC DNA]</scope>
    <source>
        <strain evidence="9">SpSt-210</strain>
    </source>
</reference>
<evidence type="ECO:0000259" key="8">
    <source>
        <dbReference type="Pfam" id="PF00889"/>
    </source>
</evidence>
<comment type="function">
    <text evidence="5 6">Associates with the EF-Tu.GDP complex and induces the exchange of GDP to GTP. It remains bound to the aminoacyl-tRNA.EF-Tu.GTP complex up to the GTP hydrolysis stage on the ribosome.</text>
</comment>
<dbReference type="Gene3D" id="1.10.8.10">
    <property type="entry name" value="DNA helicase RuvA subunit, C-terminal domain"/>
    <property type="match status" value="1"/>
</dbReference>
<evidence type="ECO:0000256" key="1">
    <source>
        <dbReference type="ARBA" id="ARBA00005532"/>
    </source>
</evidence>
<dbReference type="InterPro" id="IPR036402">
    <property type="entry name" value="EF-Ts_dimer_sf"/>
</dbReference>
<dbReference type="PROSITE" id="PS01127">
    <property type="entry name" value="EF_TS_2"/>
    <property type="match status" value="1"/>
</dbReference>
<dbReference type="PANTHER" id="PTHR11741">
    <property type="entry name" value="ELONGATION FACTOR TS"/>
    <property type="match status" value="1"/>
</dbReference>
<evidence type="ECO:0000256" key="7">
    <source>
        <dbReference type="RuleBase" id="RU000643"/>
    </source>
</evidence>
<dbReference type="InterPro" id="IPR001816">
    <property type="entry name" value="Transl_elong_EFTs/EF1B"/>
</dbReference>
<evidence type="ECO:0000256" key="6">
    <source>
        <dbReference type="RuleBase" id="RU000642"/>
    </source>
</evidence>
<dbReference type="AlphaFoldDB" id="A0A831TAC0"/>
<dbReference type="CDD" id="cd14275">
    <property type="entry name" value="UBA_EF-Ts"/>
    <property type="match status" value="1"/>
</dbReference>
<dbReference type="EMBL" id="DSIY01000045">
    <property type="protein sequence ID" value="HEG90212.1"/>
    <property type="molecule type" value="Genomic_DNA"/>
</dbReference>
<dbReference type="HAMAP" id="MF_00050">
    <property type="entry name" value="EF_Ts"/>
    <property type="match status" value="1"/>
</dbReference>
<dbReference type="InterPro" id="IPR018101">
    <property type="entry name" value="Transl_elong_Ts_CS"/>
</dbReference>
<dbReference type="Gene3D" id="3.30.479.20">
    <property type="entry name" value="Elongation factor Ts, dimerisation domain"/>
    <property type="match status" value="1"/>
</dbReference>
<keyword evidence="5" id="KW-0963">Cytoplasm</keyword>
<dbReference type="SUPFAM" id="SSF46934">
    <property type="entry name" value="UBA-like"/>
    <property type="match status" value="1"/>
</dbReference>
<dbReference type="GO" id="GO:0005737">
    <property type="term" value="C:cytoplasm"/>
    <property type="evidence" value="ECO:0007669"/>
    <property type="project" value="UniProtKB-SubCell"/>
</dbReference>
<organism evidence="9">
    <name type="scientific">Thermorudis peleae</name>
    <dbReference type="NCBI Taxonomy" id="1382356"/>
    <lineage>
        <taxon>Bacteria</taxon>
        <taxon>Pseudomonadati</taxon>
        <taxon>Thermomicrobiota</taxon>
        <taxon>Thermomicrobia</taxon>
        <taxon>Thermomicrobia incertae sedis</taxon>
        <taxon>Thermorudis</taxon>
    </lineage>
</organism>
<dbReference type="SUPFAM" id="SSF54713">
    <property type="entry name" value="Elongation factor Ts (EF-Ts), dimerisation domain"/>
    <property type="match status" value="1"/>
</dbReference>
<feature type="region of interest" description="Involved in Mg(2+) ion dislocation from EF-Tu" evidence="5">
    <location>
        <begin position="106"/>
        <end position="109"/>
    </location>
</feature>
<evidence type="ECO:0000256" key="4">
    <source>
        <dbReference type="ARBA" id="ARBA00022917"/>
    </source>
</evidence>
<dbReference type="PROSITE" id="PS01126">
    <property type="entry name" value="EF_TS_1"/>
    <property type="match status" value="1"/>
</dbReference>
<name>A0A831TAC0_9BACT</name>
<dbReference type="InterPro" id="IPR009060">
    <property type="entry name" value="UBA-like_sf"/>
</dbReference>
<keyword evidence="3 5" id="KW-0251">Elongation factor</keyword>
<evidence type="ECO:0000256" key="3">
    <source>
        <dbReference type="ARBA" id="ARBA00022768"/>
    </source>
</evidence>
<evidence type="ECO:0000256" key="2">
    <source>
        <dbReference type="ARBA" id="ARBA00016956"/>
    </source>
</evidence>
<comment type="caution">
    <text evidence="9">The sequence shown here is derived from an EMBL/GenBank/DDBJ whole genome shotgun (WGS) entry which is preliminary data.</text>
</comment>
<evidence type="ECO:0000313" key="9">
    <source>
        <dbReference type="EMBL" id="HEG90212.1"/>
    </source>
</evidence>
<accession>A0A831TAC0</accession>
<proteinExistence type="inferred from homology"/>
<feature type="domain" description="Translation elongation factor EFTs/EF1B dimerisation" evidence="8">
    <location>
        <begin position="78"/>
        <end position="145"/>
    </location>
</feature>
<comment type="similarity">
    <text evidence="1 5 6">Belongs to the EF-Ts family.</text>
</comment>
<keyword evidence="4 5" id="KW-0648">Protein biosynthesis</keyword>
<dbReference type="Pfam" id="PF00889">
    <property type="entry name" value="EF_TS"/>
    <property type="match status" value="2"/>
</dbReference>
<dbReference type="GO" id="GO:0003746">
    <property type="term" value="F:translation elongation factor activity"/>
    <property type="evidence" value="ECO:0007669"/>
    <property type="project" value="UniProtKB-UniRule"/>
</dbReference>
<dbReference type="PANTHER" id="PTHR11741:SF0">
    <property type="entry name" value="ELONGATION FACTOR TS, MITOCHONDRIAL"/>
    <property type="match status" value="1"/>
</dbReference>
<sequence length="205" mass="22219">MIWARPAALCRPDRAQSGSRAGGQAVSVTAQMVKELRERTGAGVMDAKRALEAANGDMERAASLLREQGLARAEKKAGRATSQGLVDAYIHGGGRIGSLIEVNCETDFVARTQEFRDLVHDLAMQVAATAPRYVAAEDIPAAELEAGAQEAGSREKYIEQVALLAQPFIKDPSRTVEEIVKEAIARLGENIRVRRFARFELGTDE</sequence>
<comment type="subcellular location">
    <subcellularLocation>
        <location evidence="5 7">Cytoplasm</location>
    </subcellularLocation>
</comment>
<gene>
    <name evidence="5 9" type="primary">tsf</name>
    <name evidence="9" type="ORF">ENP34_02010</name>
</gene>
<protein>
    <recommendedName>
        <fullName evidence="2 5">Elongation factor Ts</fullName>
        <shortName evidence="5">EF-Ts</shortName>
    </recommendedName>
</protein>